<dbReference type="AlphaFoldDB" id="A0A1F5C665"/>
<evidence type="ECO:0000313" key="2">
    <source>
        <dbReference type="Proteomes" id="UP000177947"/>
    </source>
</evidence>
<protein>
    <submittedName>
        <fullName evidence="1">Uncharacterized protein</fullName>
    </submittedName>
</protein>
<gene>
    <name evidence="1" type="ORF">A2907_00970</name>
</gene>
<name>A0A1F5C665_9BACT</name>
<reference evidence="1 2" key="1">
    <citation type="journal article" date="2016" name="Nat. Commun.">
        <title>Thousands of microbial genomes shed light on interconnected biogeochemical processes in an aquifer system.</title>
        <authorList>
            <person name="Anantharaman K."/>
            <person name="Brown C.T."/>
            <person name="Hug L.A."/>
            <person name="Sharon I."/>
            <person name="Castelle C.J."/>
            <person name="Probst A.J."/>
            <person name="Thomas B.C."/>
            <person name="Singh A."/>
            <person name="Wilkins M.J."/>
            <person name="Karaoz U."/>
            <person name="Brodie E.L."/>
            <person name="Williams K.H."/>
            <person name="Hubbard S.S."/>
            <person name="Banfield J.F."/>
        </authorList>
    </citation>
    <scope>NUCLEOTIDE SEQUENCE [LARGE SCALE GENOMIC DNA]</scope>
</reference>
<sequence>MDCIIKKRRKIRPLYDSGDTKNGWKIWRVQHWDSKKVTIEDIKKAWYTEYRPEGYDTTVEGRVEKGLLIIKIERAHSSD</sequence>
<proteinExistence type="predicted"/>
<dbReference type="EMBL" id="MEYQ01000046">
    <property type="protein sequence ID" value="OGD38348.1"/>
    <property type="molecule type" value="Genomic_DNA"/>
</dbReference>
<dbReference type="Proteomes" id="UP000177947">
    <property type="component" value="Unassembled WGS sequence"/>
</dbReference>
<accession>A0A1F5C665</accession>
<evidence type="ECO:0000313" key="1">
    <source>
        <dbReference type="EMBL" id="OGD38348.1"/>
    </source>
</evidence>
<comment type="caution">
    <text evidence="1">The sequence shown here is derived from an EMBL/GenBank/DDBJ whole genome shotgun (WGS) entry which is preliminary data.</text>
</comment>
<organism evidence="1 2">
    <name type="scientific">Candidatus Azambacteria bacterium RIFCSPLOWO2_01_FULL_37_9</name>
    <dbReference type="NCBI Taxonomy" id="1797297"/>
    <lineage>
        <taxon>Bacteria</taxon>
        <taxon>Candidatus Azamiibacteriota</taxon>
    </lineage>
</organism>